<keyword evidence="2" id="KW-0472">Membrane</keyword>
<organism evidence="3 4">
    <name type="scientific">Skeletonema marinoi</name>
    <dbReference type="NCBI Taxonomy" id="267567"/>
    <lineage>
        <taxon>Eukaryota</taxon>
        <taxon>Sar</taxon>
        <taxon>Stramenopiles</taxon>
        <taxon>Ochrophyta</taxon>
        <taxon>Bacillariophyta</taxon>
        <taxon>Coscinodiscophyceae</taxon>
        <taxon>Thalassiosirophycidae</taxon>
        <taxon>Thalassiosirales</taxon>
        <taxon>Skeletonemataceae</taxon>
        <taxon>Skeletonema</taxon>
        <taxon>Skeletonema marinoi-dohrnii complex</taxon>
    </lineage>
</organism>
<evidence type="ECO:0000313" key="4">
    <source>
        <dbReference type="Proteomes" id="UP001224775"/>
    </source>
</evidence>
<feature type="region of interest" description="Disordered" evidence="1">
    <location>
        <begin position="603"/>
        <end position="630"/>
    </location>
</feature>
<proteinExistence type="predicted"/>
<protein>
    <submittedName>
        <fullName evidence="3">Uncharacterized protein</fullName>
    </submittedName>
</protein>
<keyword evidence="2" id="KW-0812">Transmembrane</keyword>
<feature type="region of interest" description="Disordered" evidence="1">
    <location>
        <begin position="1"/>
        <end position="90"/>
    </location>
</feature>
<accession>A0AAD9DFN3</accession>
<feature type="compositionally biased region" description="Acidic residues" evidence="1">
    <location>
        <begin position="603"/>
        <end position="622"/>
    </location>
</feature>
<gene>
    <name evidence="3" type="ORF">QTG54_005687</name>
</gene>
<dbReference type="Proteomes" id="UP001224775">
    <property type="component" value="Unassembled WGS sequence"/>
</dbReference>
<feature type="compositionally biased region" description="Acidic residues" evidence="1">
    <location>
        <begin position="80"/>
        <end position="90"/>
    </location>
</feature>
<dbReference type="AlphaFoldDB" id="A0AAD9DFN3"/>
<feature type="compositionally biased region" description="Acidic residues" evidence="1">
    <location>
        <begin position="152"/>
        <end position="163"/>
    </location>
</feature>
<name>A0AAD9DFN3_9STRA</name>
<comment type="caution">
    <text evidence="3">The sequence shown here is derived from an EMBL/GenBank/DDBJ whole genome shotgun (WGS) entry which is preliminary data.</text>
</comment>
<evidence type="ECO:0000256" key="1">
    <source>
        <dbReference type="SAM" id="MobiDB-lite"/>
    </source>
</evidence>
<sequence>MSFFGEDDFSFLHNNYRDRNDDDDESDASSSDGEEDDEQSCTYVGVTPQSPVSVPDSPCDNQGGEGQEDSDGEPSRQIDDGEIEEGGGDFDFLFDMEPSESLEEEESIGEEDVLTVEGEEGGEEHMASFVSLLENCFEGISEEGGRGRGEDPFEDGEEDEEESVGVVADDISNPSGEVYNNTAPSMPFSVKKVLRDGLIYAGFTDERIDRCTLWVCPETIVLFFGDLFKKHPSLKYKDVFMTINWLKTYSIAHVMAANWGRCEECINPVLEEYIAKFASLKEGQIRMERFEDETIIVFSIDACHFMVERIFLRSVSINHLKNYFDPFLNSYGLSIRRKGRKSFEVAILRNEEKKQLDEYSQPDQPIIRCFAFEPLQGDGSPSLSSWSSPPWLSQGLSGTETGLWGVTPTYVHDCSSSSSPSEGRRSITLIIIIIPISVVVVKKREVIFTKEGHGLLSYNDDSGSGDQREPAGVDAGNIESTVLEISLSSVGIITTKLITNGETIVQATKSARNSKLLRWGTIIGSVLFIGGFLVKSYVEERIFDRDTQRVLAYYKHAAANSFHDGDERQARYLVWKYKGKKDALWRRLEAKYGVPVKHAWEWDNEEEDGSKDDDEAAEDLDGVECRRKTY</sequence>
<keyword evidence="2" id="KW-1133">Transmembrane helix</keyword>
<feature type="region of interest" description="Disordered" evidence="1">
    <location>
        <begin position="140"/>
        <end position="164"/>
    </location>
</feature>
<evidence type="ECO:0000256" key="2">
    <source>
        <dbReference type="SAM" id="Phobius"/>
    </source>
</evidence>
<keyword evidence="4" id="KW-1185">Reference proteome</keyword>
<feature type="compositionally biased region" description="Acidic residues" evidence="1">
    <location>
        <begin position="21"/>
        <end position="39"/>
    </location>
</feature>
<feature type="transmembrane region" description="Helical" evidence="2">
    <location>
        <begin position="516"/>
        <end position="538"/>
    </location>
</feature>
<evidence type="ECO:0000313" key="3">
    <source>
        <dbReference type="EMBL" id="KAK1744090.1"/>
    </source>
</evidence>
<reference evidence="3" key="1">
    <citation type="submission" date="2023-06" db="EMBL/GenBank/DDBJ databases">
        <title>Survivors Of The Sea: Transcriptome response of Skeletonema marinoi to long-term dormancy.</title>
        <authorList>
            <person name="Pinder M.I.M."/>
            <person name="Kourtchenko O."/>
            <person name="Robertson E.K."/>
            <person name="Larsson T."/>
            <person name="Maumus F."/>
            <person name="Osuna-Cruz C.M."/>
            <person name="Vancaester E."/>
            <person name="Stenow R."/>
            <person name="Vandepoele K."/>
            <person name="Ploug H."/>
            <person name="Bruchert V."/>
            <person name="Godhe A."/>
            <person name="Topel M."/>
        </authorList>
    </citation>
    <scope>NUCLEOTIDE SEQUENCE</scope>
    <source>
        <strain evidence="3">R05AC</strain>
    </source>
</reference>
<dbReference type="EMBL" id="JATAAI010000008">
    <property type="protein sequence ID" value="KAK1744090.1"/>
    <property type="molecule type" value="Genomic_DNA"/>
</dbReference>